<dbReference type="InterPro" id="IPR002912">
    <property type="entry name" value="ACT_dom"/>
</dbReference>
<dbReference type="InterPro" id="IPR003607">
    <property type="entry name" value="HD/PDEase_dom"/>
</dbReference>
<dbReference type="PIRSF" id="PIRSF006288">
    <property type="entry name" value="PII_uridyltransf"/>
    <property type="match status" value="1"/>
</dbReference>
<evidence type="ECO:0000259" key="9">
    <source>
        <dbReference type="PROSITE" id="PS51831"/>
    </source>
</evidence>
<sequence>MSRTRPVESPIAADALRAALDSIGDQHGPASTAARKAVMDLLKATFLEGRQAVRRELEATNRGLHCAERLSALTDTVVERLFAFASERVFPVSNPSSAERLSLVAVGGYGRATLAPFSDIDLLFLFPYKQTAWSESVTEYILYMLWDVGLKVGHATRTVAETLKAAREDMTIRTAVLEARHVCGDTDVFADLMTRFDAELVAGTAPEFISAKLAERDQRHSRVGASRYLVEPNVKEGKGGLRDLQTLFWIARYTYRVSSEQALVDAGLLSRAELRLFRKCNDFLWAVRCHLHFVANRAEERLSFDIQAELARRLGYQRHPGLHAVERFMKHYFLVAKDVGGLTRIVCAALEARQEKPAPRLNRFLRGLTGRRRALPTIPDFVVDNERINVADPNVFERDPVNMIRIFSLAGTHDIALHPEATRLITLSLRRIDRALQQDPEANRLFLDILRNPERSELVLRQMNEAGVLGRFIPDFGRIVAMMQFNMYHHYTVDEHLIRAVGALADLQLGRIANDHPLSAELLPKLKDPTLLYVTLLLHDIAKGRPEDHSVAGARVARRLCPRFGMSQGQTELVAWLIEQHLTMSRFAQSRDLADRRTIRDFAHIVQSMERLNLLLILTVCDIRAVGPGVWNGWKGQLLRTLYYETEAVLTGGLGRETRSAKVAEAQRQLEARLSDWTPAERERLLALHYPAYWMRVDEEHQVRQAELIRSAEAADRPFAADIRPMAFEGATEITILTPDHPRILSLMAGACAAADANIVYAQIYTTMDGRALDTIVVSRAFEQDADEERRGERIVAMMEQALEGRVRIPDTLARKRRKSRRGDAFTIEPQVRLTNNLSDRFTVIEVECLDRTGLLFELTHAIAELSLDIASAHIATFGERVVDTFYVTDLVGHQVTAKARQTRIRRRLLDAIGTAETQAAESKVS</sequence>
<evidence type="ECO:0000256" key="1">
    <source>
        <dbReference type="ARBA" id="ARBA00022679"/>
    </source>
</evidence>
<dbReference type="Proteomes" id="UP000773614">
    <property type="component" value="Unassembled WGS sequence"/>
</dbReference>
<comment type="caution">
    <text evidence="7">Lacks conserved residue(s) required for the propagation of feature annotation.</text>
</comment>
<dbReference type="SUPFAM" id="SSF81593">
    <property type="entry name" value="Nucleotidyltransferase substrate binding subunit/domain"/>
    <property type="match status" value="1"/>
</dbReference>
<evidence type="ECO:0000256" key="3">
    <source>
        <dbReference type="ARBA" id="ARBA00022737"/>
    </source>
</evidence>
<accession>A0A964T386</accession>
<dbReference type="CDD" id="cd05401">
    <property type="entry name" value="NT_GlnE_GlnD_like"/>
    <property type="match status" value="1"/>
</dbReference>
<dbReference type="GO" id="GO:0008081">
    <property type="term" value="F:phosphoric diester hydrolase activity"/>
    <property type="evidence" value="ECO:0007669"/>
    <property type="project" value="UniProtKB-UniRule"/>
</dbReference>
<evidence type="ECO:0000259" key="8">
    <source>
        <dbReference type="PROSITE" id="PS51671"/>
    </source>
</evidence>
<keyword evidence="5 7" id="KW-0460">Magnesium</keyword>
<dbReference type="Pfam" id="PF08335">
    <property type="entry name" value="GlnD_UR_UTase"/>
    <property type="match status" value="1"/>
</dbReference>
<keyword evidence="1 7" id="KW-0808">Transferase</keyword>
<dbReference type="Pfam" id="PF01966">
    <property type="entry name" value="HD"/>
    <property type="match status" value="1"/>
</dbReference>
<comment type="catalytic activity">
    <reaction evidence="7">
        <text>[protein-PII]-uridylyl-L-tyrosine + H2O = [protein-PII]-L-tyrosine + UMP + H(+)</text>
        <dbReference type="Rhea" id="RHEA:48600"/>
        <dbReference type="Rhea" id="RHEA-COMP:12147"/>
        <dbReference type="Rhea" id="RHEA-COMP:12148"/>
        <dbReference type="ChEBI" id="CHEBI:15377"/>
        <dbReference type="ChEBI" id="CHEBI:15378"/>
        <dbReference type="ChEBI" id="CHEBI:46858"/>
        <dbReference type="ChEBI" id="CHEBI:57865"/>
        <dbReference type="ChEBI" id="CHEBI:90602"/>
    </reaction>
</comment>
<dbReference type="NCBIfam" id="NF003467">
    <property type="entry name" value="PRK05092.1"/>
    <property type="match status" value="1"/>
</dbReference>
<dbReference type="PROSITE" id="PS51831">
    <property type="entry name" value="HD"/>
    <property type="match status" value="1"/>
</dbReference>
<feature type="region of interest" description="Uridylyltransferase" evidence="7">
    <location>
        <begin position="1"/>
        <end position="374"/>
    </location>
</feature>
<feature type="domain" description="ACT" evidence="8">
    <location>
        <begin position="733"/>
        <end position="815"/>
    </location>
</feature>
<keyword evidence="11" id="KW-1185">Reference proteome</keyword>
<dbReference type="CDD" id="cd04900">
    <property type="entry name" value="ACT_UUR-like_1"/>
    <property type="match status" value="1"/>
</dbReference>
<dbReference type="PANTHER" id="PTHR47320">
    <property type="entry name" value="BIFUNCTIONAL URIDYLYLTRANSFERASE/URIDYLYL-REMOVING ENZYME"/>
    <property type="match status" value="1"/>
</dbReference>
<dbReference type="InterPro" id="IPR006674">
    <property type="entry name" value="HD_domain"/>
</dbReference>
<dbReference type="GO" id="GO:0008773">
    <property type="term" value="F:[protein-PII] uridylyltransferase activity"/>
    <property type="evidence" value="ECO:0007669"/>
    <property type="project" value="UniProtKB-UniRule"/>
</dbReference>
<dbReference type="GO" id="GO:0006808">
    <property type="term" value="P:regulation of nitrogen utilization"/>
    <property type="evidence" value="ECO:0007669"/>
    <property type="project" value="UniProtKB-UniRule"/>
</dbReference>
<evidence type="ECO:0000313" key="11">
    <source>
        <dbReference type="Proteomes" id="UP000773614"/>
    </source>
</evidence>
<dbReference type="HAMAP" id="MF_00277">
    <property type="entry name" value="PII_uridylyl_transf"/>
    <property type="match status" value="1"/>
</dbReference>
<comment type="cofactor">
    <cofactor evidence="7">
        <name>Mg(2+)</name>
        <dbReference type="ChEBI" id="CHEBI:18420"/>
    </cofactor>
</comment>
<comment type="similarity">
    <text evidence="7">Belongs to the GlnD family.</text>
</comment>
<dbReference type="SMART" id="SM00471">
    <property type="entry name" value="HDc"/>
    <property type="match status" value="1"/>
</dbReference>
<dbReference type="Gene3D" id="1.10.3090.10">
    <property type="entry name" value="cca-adding enzyme, domain 2"/>
    <property type="match status" value="1"/>
</dbReference>
<comment type="function">
    <text evidence="7">Modifies, by uridylylation and deuridylylation, the PII regulatory proteins (GlnB and homologs), in response to the nitrogen status of the cell that GlnD senses through the glutamine level. Under low glutamine levels, catalyzes the conversion of the PII proteins and UTP to PII-UMP and PPi, while under higher glutamine levels, GlnD hydrolyzes PII-UMP to PII and UMP (deuridylylation). Thus, controls uridylylation state and activity of the PII proteins, and plays an important role in the regulation of nitrogen metabolism.</text>
</comment>
<evidence type="ECO:0000256" key="2">
    <source>
        <dbReference type="ARBA" id="ARBA00022695"/>
    </source>
</evidence>
<keyword evidence="3" id="KW-0677">Repeat</keyword>
<dbReference type="InterPro" id="IPR043519">
    <property type="entry name" value="NT_sf"/>
</dbReference>
<feature type="domain" description="HD" evidence="9">
    <location>
        <begin position="493"/>
        <end position="615"/>
    </location>
</feature>
<comment type="caution">
    <text evidence="10">The sequence shown here is derived from an EMBL/GenBank/DDBJ whole genome shotgun (WGS) entry which is preliminary data.</text>
</comment>
<protein>
    <recommendedName>
        <fullName evidence="7">Bifunctional uridylyltransferase/uridylyl-removing enzyme</fullName>
        <shortName evidence="7">UTase/UR</shortName>
    </recommendedName>
    <alternativeName>
        <fullName evidence="7">Bifunctional [protein-PII] modification enzyme</fullName>
    </alternativeName>
    <alternativeName>
        <fullName evidence="7">Bifunctional nitrogen sensor protein</fullName>
    </alternativeName>
    <domain>
        <recommendedName>
            <fullName evidence="7">[Protein-PII] uridylyltransferase</fullName>
            <shortName evidence="7">PII uridylyltransferase</shortName>
            <shortName evidence="7">UTase</shortName>
            <ecNumber evidence="7">2.7.7.59</ecNumber>
        </recommendedName>
    </domain>
    <domain>
        <recommendedName>
            <fullName evidence="7">[Protein-PII]-UMP uridylyl-removing enzyme</fullName>
            <shortName evidence="7">UR</shortName>
            <ecNumber evidence="7">3.1.4.-</ecNumber>
        </recommendedName>
    </domain>
</protein>
<dbReference type="InterPro" id="IPR013546">
    <property type="entry name" value="PII_UdlTrfase/GS_AdlTrfase"/>
</dbReference>
<dbReference type="PROSITE" id="PS51671">
    <property type="entry name" value="ACT"/>
    <property type="match status" value="2"/>
</dbReference>
<keyword evidence="4 7" id="KW-0378">Hydrolase</keyword>
<dbReference type="SUPFAM" id="SSF81301">
    <property type="entry name" value="Nucleotidyltransferase"/>
    <property type="match status" value="1"/>
</dbReference>
<comment type="activity regulation">
    <text evidence="7">Uridylyltransferase (UTase) activity is inhibited by glutamine, while glutamine activates uridylyl-removing (UR) activity.</text>
</comment>
<dbReference type="AlphaFoldDB" id="A0A964T386"/>
<evidence type="ECO:0000256" key="4">
    <source>
        <dbReference type="ARBA" id="ARBA00022801"/>
    </source>
</evidence>
<dbReference type="CDD" id="cd04899">
    <property type="entry name" value="ACT_ACR-UUR-like_2"/>
    <property type="match status" value="1"/>
</dbReference>
<reference evidence="10" key="1">
    <citation type="submission" date="2019-03" db="EMBL/GenBank/DDBJ databases">
        <title>Afifella sp. nov., isolated from activated sludge.</title>
        <authorList>
            <person name="Li Q."/>
            <person name="Liu Y."/>
        </authorList>
    </citation>
    <scope>NUCLEOTIDE SEQUENCE</scope>
    <source>
        <strain evidence="10">L72</strain>
    </source>
</reference>
<dbReference type="NCBIfam" id="TIGR01693">
    <property type="entry name" value="UTase_glnD"/>
    <property type="match status" value="1"/>
</dbReference>
<comment type="catalytic activity">
    <reaction evidence="7">
        <text>[protein-PII]-L-tyrosine + UTP = [protein-PII]-uridylyl-L-tyrosine + diphosphate</text>
        <dbReference type="Rhea" id="RHEA:13673"/>
        <dbReference type="Rhea" id="RHEA-COMP:12147"/>
        <dbReference type="Rhea" id="RHEA-COMP:12148"/>
        <dbReference type="ChEBI" id="CHEBI:33019"/>
        <dbReference type="ChEBI" id="CHEBI:46398"/>
        <dbReference type="ChEBI" id="CHEBI:46858"/>
        <dbReference type="ChEBI" id="CHEBI:90602"/>
        <dbReference type="EC" id="2.7.7.59"/>
    </reaction>
</comment>
<evidence type="ECO:0000313" key="10">
    <source>
        <dbReference type="EMBL" id="MYZ47648.1"/>
    </source>
</evidence>
<dbReference type="EC" id="2.7.7.59" evidence="7"/>
<proteinExistence type="inferred from homology"/>
<dbReference type="PANTHER" id="PTHR47320:SF1">
    <property type="entry name" value="BIFUNCTIONAL URIDYLYLTRANSFERASE_URIDYLYL-REMOVING ENZYME"/>
    <property type="match status" value="1"/>
</dbReference>
<dbReference type="EMBL" id="SPKJ01000018">
    <property type="protein sequence ID" value="MYZ47648.1"/>
    <property type="molecule type" value="Genomic_DNA"/>
</dbReference>
<name>A0A964T386_9HYPH</name>
<evidence type="ECO:0000256" key="6">
    <source>
        <dbReference type="ARBA" id="ARBA00023268"/>
    </source>
</evidence>
<evidence type="ECO:0000256" key="5">
    <source>
        <dbReference type="ARBA" id="ARBA00022842"/>
    </source>
</evidence>
<feature type="domain" description="ACT" evidence="8">
    <location>
        <begin position="844"/>
        <end position="923"/>
    </location>
</feature>
<dbReference type="InterPro" id="IPR045865">
    <property type="entry name" value="ACT-like_dom_sf"/>
</dbReference>
<keyword evidence="6 7" id="KW-0511">Multifunctional enzyme</keyword>
<dbReference type="EC" id="3.1.4.-" evidence="7"/>
<dbReference type="Gene3D" id="3.30.460.10">
    <property type="entry name" value="Beta Polymerase, domain 2"/>
    <property type="match status" value="1"/>
</dbReference>
<dbReference type="Pfam" id="PF01842">
    <property type="entry name" value="ACT"/>
    <property type="match status" value="1"/>
</dbReference>
<dbReference type="CDD" id="cd00077">
    <property type="entry name" value="HDc"/>
    <property type="match status" value="1"/>
</dbReference>
<gene>
    <name evidence="7" type="primary">glnD</name>
    <name evidence="10" type="ORF">E4O86_07970</name>
</gene>
<dbReference type="OrthoDB" id="9758038at2"/>
<keyword evidence="2 7" id="KW-0548">Nucleotidyltransferase</keyword>
<dbReference type="RefSeq" id="WP_161139993.1">
    <property type="nucleotide sequence ID" value="NZ_SPKJ01000018.1"/>
</dbReference>
<dbReference type="InterPro" id="IPR010043">
    <property type="entry name" value="UTase/UR"/>
</dbReference>
<comment type="domain">
    <text evidence="7">Has four distinct domains: an N-terminal nucleotidyltransferase (NT) domain responsible for UTase activity, a central HD domain that encodes UR activity, and two C-terminal ACT domains that seem to have a role in glutamine sensing.</text>
</comment>
<evidence type="ECO:0000256" key="7">
    <source>
        <dbReference type="HAMAP-Rule" id="MF_00277"/>
    </source>
</evidence>
<dbReference type="SUPFAM" id="SSF81891">
    <property type="entry name" value="Poly A polymerase C-terminal region-like"/>
    <property type="match status" value="1"/>
</dbReference>
<dbReference type="SUPFAM" id="SSF55021">
    <property type="entry name" value="ACT-like"/>
    <property type="match status" value="2"/>
</dbReference>
<organism evidence="10 11">
    <name type="scientific">Propylenella binzhouense</name>
    <dbReference type="NCBI Taxonomy" id="2555902"/>
    <lineage>
        <taxon>Bacteria</taxon>
        <taxon>Pseudomonadati</taxon>
        <taxon>Pseudomonadota</taxon>
        <taxon>Alphaproteobacteria</taxon>
        <taxon>Hyphomicrobiales</taxon>
        <taxon>Propylenellaceae</taxon>
        <taxon>Propylenella</taxon>
    </lineage>
</organism>